<proteinExistence type="inferred from homology"/>
<dbReference type="NCBIfam" id="TIGR00665">
    <property type="entry name" value="DnaB"/>
    <property type="match status" value="1"/>
</dbReference>
<dbReference type="Gene3D" id="3.40.50.300">
    <property type="entry name" value="P-loop containing nucleotide triphosphate hydrolases"/>
    <property type="match status" value="1"/>
</dbReference>
<dbReference type="SMART" id="SM00382">
    <property type="entry name" value="AAA"/>
    <property type="match status" value="1"/>
</dbReference>
<comment type="function">
    <text evidence="12">The main replicative DNA helicase, it participates in initiation and elongation during chromosome replication. Travels ahead of the DNA replisome, separating dsDNA into templates for DNA synthesis. A processive ATP-dependent 5'-3' DNA helicase it has DNA-dependent ATPase activity.</text>
</comment>
<dbReference type="InterPro" id="IPR027417">
    <property type="entry name" value="P-loop_NTPase"/>
</dbReference>
<keyword evidence="6 12" id="KW-0347">Helicase</keyword>
<evidence type="ECO:0000256" key="3">
    <source>
        <dbReference type="ARBA" id="ARBA00022705"/>
    </source>
</evidence>
<keyword evidence="3 12" id="KW-0235">DNA replication</keyword>
<comment type="similarity">
    <text evidence="1 12">Belongs to the helicase family. DnaB subfamily.</text>
</comment>
<dbReference type="EMBL" id="OX336137">
    <property type="protein sequence ID" value="CAI2718554.1"/>
    <property type="molecule type" value="Genomic_DNA"/>
</dbReference>
<dbReference type="SUPFAM" id="SSF48024">
    <property type="entry name" value="N-terminal domain of DnaB helicase"/>
    <property type="match status" value="1"/>
</dbReference>
<feature type="domain" description="SF4 helicase" evidence="13">
    <location>
        <begin position="182"/>
        <end position="447"/>
    </location>
</feature>
<evidence type="ECO:0000256" key="7">
    <source>
        <dbReference type="ARBA" id="ARBA00022840"/>
    </source>
</evidence>
<keyword evidence="7 12" id="KW-0067">ATP-binding</keyword>
<dbReference type="InterPro" id="IPR007694">
    <property type="entry name" value="DNA_helicase_DnaB-like_C"/>
</dbReference>
<accession>A0ABM9HE97</accession>
<dbReference type="NCBIfam" id="NF004384">
    <property type="entry name" value="PRK05748.1"/>
    <property type="match status" value="1"/>
</dbReference>
<organism evidence="14 15">
    <name type="scientific">Nitrospina watsonii</name>
    <dbReference type="NCBI Taxonomy" id="1323948"/>
    <lineage>
        <taxon>Bacteria</taxon>
        <taxon>Pseudomonadati</taxon>
        <taxon>Nitrospinota/Tectimicrobiota group</taxon>
        <taxon>Nitrospinota</taxon>
        <taxon>Nitrospinia</taxon>
        <taxon>Nitrospinales</taxon>
        <taxon>Nitrospinaceae</taxon>
        <taxon>Nitrospina</taxon>
    </lineage>
</organism>
<evidence type="ECO:0000256" key="6">
    <source>
        <dbReference type="ARBA" id="ARBA00022806"/>
    </source>
</evidence>
<dbReference type="InterPro" id="IPR036185">
    <property type="entry name" value="DNA_heli_DnaB-like_N_sf"/>
</dbReference>
<comment type="catalytic activity">
    <reaction evidence="10 12">
        <text>ATP + H2O = ADP + phosphate + H(+)</text>
        <dbReference type="Rhea" id="RHEA:13065"/>
        <dbReference type="ChEBI" id="CHEBI:15377"/>
        <dbReference type="ChEBI" id="CHEBI:15378"/>
        <dbReference type="ChEBI" id="CHEBI:30616"/>
        <dbReference type="ChEBI" id="CHEBI:43474"/>
        <dbReference type="ChEBI" id="CHEBI:456216"/>
        <dbReference type="EC" id="5.6.2.3"/>
    </reaction>
</comment>
<evidence type="ECO:0000256" key="12">
    <source>
        <dbReference type="RuleBase" id="RU362085"/>
    </source>
</evidence>
<dbReference type="EC" id="5.6.2.3" evidence="11 12"/>
<keyword evidence="9" id="KW-0413">Isomerase</keyword>
<dbReference type="CDD" id="cd00984">
    <property type="entry name" value="DnaB_C"/>
    <property type="match status" value="1"/>
</dbReference>
<dbReference type="Gene3D" id="1.10.860.10">
    <property type="entry name" value="DNAb Helicase, Chain A"/>
    <property type="match status" value="1"/>
</dbReference>
<dbReference type="InterPro" id="IPR007693">
    <property type="entry name" value="DNA_helicase_DnaB-like_N"/>
</dbReference>
<dbReference type="Proteomes" id="UP001157733">
    <property type="component" value="Chromosome"/>
</dbReference>
<reference evidence="14 15" key="1">
    <citation type="submission" date="2022-09" db="EMBL/GenBank/DDBJ databases">
        <authorList>
            <person name="Kop L."/>
        </authorList>
    </citation>
    <scope>NUCLEOTIDE SEQUENCE [LARGE SCALE GENOMIC DNA]</scope>
    <source>
        <strain evidence="14 15">347</strain>
    </source>
</reference>
<evidence type="ECO:0000256" key="4">
    <source>
        <dbReference type="ARBA" id="ARBA00022741"/>
    </source>
</evidence>
<dbReference type="Pfam" id="PF00772">
    <property type="entry name" value="DnaB"/>
    <property type="match status" value="1"/>
</dbReference>
<keyword evidence="2 12" id="KW-0639">Primosome</keyword>
<evidence type="ECO:0000313" key="14">
    <source>
        <dbReference type="EMBL" id="CAI2718554.1"/>
    </source>
</evidence>
<gene>
    <name evidence="14" type="primary">dnaC</name>
    <name evidence="14" type="ORF">NSPWAT_1695</name>
</gene>
<protein>
    <recommendedName>
        <fullName evidence="11 12">Replicative DNA helicase</fullName>
        <ecNumber evidence="11 12">5.6.2.3</ecNumber>
    </recommendedName>
</protein>
<dbReference type="PANTHER" id="PTHR30153:SF2">
    <property type="entry name" value="REPLICATIVE DNA HELICASE"/>
    <property type="match status" value="1"/>
</dbReference>
<evidence type="ECO:0000259" key="13">
    <source>
        <dbReference type="PROSITE" id="PS51199"/>
    </source>
</evidence>
<evidence type="ECO:0000256" key="1">
    <source>
        <dbReference type="ARBA" id="ARBA00008428"/>
    </source>
</evidence>
<evidence type="ECO:0000256" key="11">
    <source>
        <dbReference type="NCBIfam" id="TIGR00665"/>
    </source>
</evidence>
<dbReference type="InterPro" id="IPR007692">
    <property type="entry name" value="DNA_helicase_DnaB"/>
</dbReference>
<evidence type="ECO:0000313" key="15">
    <source>
        <dbReference type="Proteomes" id="UP001157733"/>
    </source>
</evidence>
<dbReference type="GO" id="GO:0016787">
    <property type="term" value="F:hydrolase activity"/>
    <property type="evidence" value="ECO:0007669"/>
    <property type="project" value="UniProtKB-KW"/>
</dbReference>
<dbReference type="GO" id="GO:0003678">
    <property type="term" value="F:DNA helicase activity"/>
    <property type="evidence" value="ECO:0007669"/>
    <property type="project" value="UniProtKB-EC"/>
</dbReference>
<dbReference type="RefSeq" id="WP_282011448.1">
    <property type="nucleotide sequence ID" value="NZ_OX336137.1"/>
</dbReference>
<evidence type="ECO:0000256" key="10">
    <source>
        <dbReference type="ARBA" id="ARBA00048954"/>
    </source>
</evidence>
<name>A0ABM9HE97_9BACT</name>
<evidence type="ECO:0000256" key="5">
    <source>
        <dbReference type="ARBA" id="ARBA00022801"/>
    </source>
</evidence>
<dbReference type="SUPFAM" id="SSF52540">
    <property type="entry name" value="P-loop containing nucleoside triphosphate hydrolases"/>
    <property type="match status" value="1"/>
</dbReference>
<dbReference type="InterPro" id="IPR016136">
    <property type="entry name" value="DNA_helicase_N/primase_C"/>
</dbReference>
<dbReference type="Pfam" id="PF03796">
    <property type="entry name" value="DnaB_C"/>
    <property type="match status" value="1"/>
</dbReference>
<keyword evidence="5 12" id="KW-0378">Hydrolase</keyword>
<evidence type="ECO:0000256" key="8">
    <source>
        <dbReference type="ARBA" id="ARBA00023125"/>
    </source>
</evidence>
<evidence type="ECO:0000256" key="9">
    <source>
        <dbReference type="ARBA" id="ARBA00023235"/>
    </source>
</evidence>
<sequence length="455" mass="51123">MPDVSDISLRRLPPYSEEAEQYVLAACFGSNDAFARALEILSGEDFYKAAHRKIFSGMQSLFEDNEPIDILTLADRLRREHVLDQVGNLDYLDYLENLVPTAEAIGYHAKIIREKKILRDLIETATEIVTHSYEDSEGAEVILDRAEQSIFQISERRTRRSFFGISEIIKSSFDSIEKLFESPGMVTGIETGYKDLDHMTSGLQPSDLIILAGRPSMGKTSFALDIARFAAGKRQVPTAIFSLEMSKEQLGVRLLCSEARVSSVKLRTGFLAREDWPNLTAAAGRLSESPIFIDDSPQVSTLDVRARARRLKAEHNLGLVIIDYLQLMHGIQKTESRQLEISEISRGLKGLAKELNVPIVALSQLSRAVESRTDKRPLLSDLRESGSIEQDADVVAFIYRDEVYNPETAEEGTAEILIRKQRNGPIGDIKLAFIKEFTRFENLAHHEFETPMVEA</sequence>
<dbReference type="PANTHER" id="PTHR30153">
    <property type="entry name" value="REPLICATIVE DNA HELICASE DNAB"/>
    <property type="match status" value="1"/>
</dbReference>
<evidence type="ECO:0000256" key="2">
    <source>
        <dbReference type="ARBA" id="ARBA00022515"/>
    </source>
</evidence>
<keyword evidence="4 12" id="KW-0547">Nucleotide-binding</keyword>
<dbReference type="InterPro" id="IPR003593">
    <property type="entry name" value="AAA+_ATPase"/>
</dbReference>
<dbReference type="PROSITE" id="PS51199">
    <property type="entry name" value="SF4_HELICASE"/>
    <property type="match status" value="1"/>
</dbReference>
<keyword evidence="8 12" id="KW-0238">DNA-binding</keyword>
<keyword evidence="15" id="KW-1185">Reference proteome</keyword>